<dbReference type="InterPro" id="IPR036412">
    <property type="entry name" value="HAD-like_sf"/>
</dbReference>
<dbReference type="Proteomes" id="UP001198862">
    <property type="component" value="Unassembled WGS sequence"/>
</dbReference>
<gene>
    <name evidence="1" type="ORF">LJ725_03705</name>
</gene>
<dbReference type="RefSeq" id="WP_230549259.1">
    <property type="nucleotide sequence ID" value="NZ_JAJISD010000001.1"/>
</dbReference>
<evidence type="ECO:0000313" key="2">
    <source>
        <dbReference type="Proteomes" id="UP001198862"/>
    </source>
</evidence>
<comment type="caution">
    <text evidence="1">The sequence shown here is derived from an EMBL/GenBank/DDBJ whole genome shotgun (WGS) entry which is preliminary data.</text>
</comment>
<proteinExistence type="predicted"/>
<dbReference type="Pfam" id="PF13242">
    <property type="entry name" value="Hydrolase_like"/>
    <property type="match status" value="1"/>
</dbReference>
<dbReference type="Gene3D" id="3.40.50.1000">
    <property type="entry name" value="HAD superfamily/HAD-like"/>
    <property type="match status" value="1"/>
</dbReference>
<dbReference type="SUPFAM" id="SSF56784">
    <property type="entry name" value="HAD-like"/>
    <property type="match status" value="1"/>
</dbReference>
<reference evidence="1 2" key="1">
    <citation type="submission" date="2021-11" db="EMBL/GenBank/DDBJ databases">
        <authorList>
            <person name="Lee D.-H."/>
            <person name="Kim S.-B."/>
        </authorList>
    </citation>
    <scope>NUCLEOTIDE SEQUENCE [LARGE SCALE GENOMIC DNA]</scope>
    <source>
        <strain evidence="1 2">KCTC 52223</strain>
    </source>
</reference>
<evidence type="ECO:0000313" key="1">
    <source>
        <dbReference type="EMBL" id="MCC8428058.1"/>
    </source>
</evidence>
<accession>A0ABS8KQW0</accession>
<sequence>MALDGAIAAACGLEGIRVDPTTVEEASELAVAAFAPDIVRHMIETLCGGEPATVARVARRVEAMTGQLDAFQIRPEIEGLLERLKARGLTLGAREPRWERLERAGIADLFTRDHGIPPADCVFVGDRIDADVAPAKAAGMATIQFRSGRWRRQRPRSAAETPDAVVTDVAELEAAIAALMA</sequence>
<dbReference type="EMBL" id="JAJISD010000001">
    <property type="protein sequence ID" value="MCC8428058.1"/>
    <property type="molecule type" value="Genomic_DNA"/>
</dbReference>
<name>A0ABS8KQW0_9HYPH</name>
<keyword evidence="2" id="KW-1185">Reference proteome</keyword>
<organism evidence="1 2">
    <name type="scientific">Reyranella aquatilis</name>
    <dbReference type="NCBI Taxonomy" id="2035356"/>
    <lineage>
        <taxon>Bacteria</taxon>
        <taxon>Pseudomonadati</taxon>
        <taxon>Pseudomonadota</taxon>
        <taxon>Alphaproteobacteria</taxon>
        <taxon>Hyphomicrobiales</taxon>
        <taxon>Reyranellaceae</taxon>
        <taxon>Reyranella</taxon>
    </lineage>
</organism>
<protein>
    <submittedName>
        <fullName evidence="1">HAD hydrolase-like protein</fullName>
    </submittedName>
</protein>
<dbReference type="InterPro" id="IPR023214">
    <property type="entry name" value="HAD_sf"/>
</dbReference>